<dbReference type="Pfam" id="PF13242">
    <property type="entry name" value="Hydrolase_like"/>
    <property type="match status" value="1"/>
</dbReference>
<comment type="catalytic activity">
    <reaction evidence="1">
        <text>2-phosphoglycolate + H2O = glycolate + phosphate</text>
        <dbReference type="Rhea" id="RHEA:14369"/>
        <dbReference type="ChEBI" id="CHEBI:15377"/>
        <dbReference type="ChEBI" id="CHEBI:29805"/>
        <dbReference type="ChEBI" id="CHEBI:43474"/>
        <dbReference type="ChEBI" id="CHEBI:58033"/>
        <dbReference type="EC" id="3.1.3.18"/>
    </reaction>
</comment>
<dbReference type="InterPro" id="IPR023198">
    <property type="entry name" value="PGP-like_dom2"/>
</dbReference>
<dbReference type="AlphaFoldDB" id="A0A178IFK0"/>
<dbReference type="PANTHER" id="PTHR43434:SF1">
    <property type="entry name" value="PHOSPHOGLYCOLATE PHOSPHATASE"/>
    <property type="match status" value="1"/>
</dbReference>
<evidence type="ECO:0000313" key="6">
    <source>
        <dbReference type="Proteomes" id="UP000078486"/>
    </source>
</evidence>
<protein>
    <recommendedName>
        <fullName evidence="4">phosphoglycolate phosphatase</fullName>
        <ecNumber evidence="4">3.1.3.18</ecNumber>
    </recommendedName>
</protein>
<evidence type="ECO:0000256" key="2">
    <source>
        <dbReference type="ARBA" id="ARBA00004818"/>
    </source>
</evidence>
<dbReference type="EMBL" id="LRRQ01000153">
    <property type="protein sequence ID" value="OAM87937.1"/>
    <property type="molecule type" value="Genomic_DNA"/>
</dbReference>
<dbReference type="STRING" id="1184151.AW736_19955"/>
<sequence>MPNTLLLWDIDGTLIDSSGAGKRALCDALRIVLGIEDTLEWLDFHGRTDVWITRQILRHHGLPETSADIGGVLNAYLERLDAAMVSEDTRVLPGAREIVETVAAQPKIAQGLLTGNLRRGAEGKLAPVGLWGFFPFGAFADDSEFRNDLGPHAVRRASEHHGVPFAPERVFIIGDTPYDIECGKAIGAQTIAVATGRHSLEELREHRPGAVFASLADAPAFFAAIG</sequence>
<dbReference type="GO" id="GO:0008967">
    <property type="term" value="F:phosphoglycolate phosphatase activity"/>
    <property type="evidence" value="ECO:0007669"/>
    <property type="project" value="UniProtKB-EC"/>
</dbReference>
<gene>
    <name evidence="5" type="ORF">AW736_19955</name>
</gene>
<organism evidence="5 6">
    <name type="scientific">Termitidicoccus mucosus</name>
    <dbReference type="NCBI Taxonomy" id="1184151"/>
    <lineage>
        <taxon>Bacteria</taxon>
        <taxon>Pseudomonadati</taxon>
        <taxon>Verrucomicrobiota</taxon>
        <taxon>Opitutia</taxon>
        <taxon>Opitutales</taxon>
        <taxon>Opitutaceae</taxon>
        <taxon>Termitidicoccus</taxon>
    </lineage>
</organism>
<dbReference type="EC" id="3.1.3.18" evidence="4"/>
<dbReference type="Gene3D" id="3.40.50.1000">
    <property type="entry name" value="HAD superfamily/HAD-like"/>
    <property type="match status" value="1"/>
</dbReference>
<keyword evidence="6" id="KW-1185">Reference proteome</keyword>
<evidence type="ECO:0000256" key="1">
    <source>
        <dbReference type="ARBA" id="ARBA00000830"/>
    </source>
</evidence>
<dbReference type="InterPro" id="IPR036412">
    <property type="entry name" value="HAD-like_sf"/>
</dbReference>
<proteinExistence type="inferred from homology"/>
<dbReference type="GO" id="GO:0005829">
    <property type="term" value="C:cytosol"/>
    <property type="evidence" value="ECO:0007669"/>
    <property type="project" value="TreeGrafter"/>
</dbReference>
<dbReference type="GO" id="GO:0006281">
    <property type="term" value="P:DNA repair"/>
    <property type="evidence" value="ECO:0007669"/>
    <property type="project" value="TreeGrafter"/>
</dbReference>
<dbReference type="OrthoDB" id="9781769at2"/>
<dbReference type="PANTHER" id="PTHR43434">
    <property type="entry name" value="PHOSPHOGLYCOLATE PHOSPHATASE"/>
    <property type="match status" value="1"/>
</dbReference>
<dbReference type="Gene3D" id="1.10.150.240">
    <property type="entry name" value="Putative phosphatase, domain 2"/>
    <property type="match status" value="1"/>
</dbReference>
<comment type="caution">
    <text evidence="5">The sequence shown here is derived from an EMBL/GenBank/DDBJ whole genome shotgun (WGS) entry which is preliminary data.</text>
</comment>
<evidence type="ECO:0000256" key="4">
    <source>
        <dbReference type="ARBA" id="ARBA00013078"/>
    </source>
</evidence>
<dbReference type="InterPro" id="IPR050155">
    <property type="entry name" value="HAD-like_hydrolase_sf"/>
</dbReference>
<reference evidence="5 6" key="1">
    <citation type="submission" date="2016-01" db="EMBL/GenBank/DDBJ databases">
        <title>High potential of lignocellulose degradation of a new Verrucomicrobia species.</title>
        <authorList>
            <person name="Wang Y."/>
            <person name="Shi Y."/>
            <person name="Qiu Z."/>
            <person name="Liu S."/>
            <person name="Yang H."/>
        </authorList>
    </citation>
    <scope>NUCLEOTIDE SEQUENCE [LARGE SCALE GENOMIC DNA]</scope>
    <source>
        <strain evidence="5 6">TSB47</strain>
    </source>
</reference>
<keyword evidence="5" id="KW-0378">Hydrolase</keyword>
<dbReference type="InterPro" id="IPR023214">
    <property type="entry name" value="HAD_sf"/>
</dbReference>
<dbReference type="SUPFAM" id="SSF56784">
    <property type="entry name" value="HAD-like"/>
    <property type="match status" value="1"/>
</dbReference>
<name>A0A178IFK0_9BACT</name>
<evidence type="ECO:0000313" key="5">
    <source>
        <dbReference type="EMBL" id="OAM87937.1"/>
    </source>
</evidence>
<comment type="similarity">
    <text evidence="3">Belongs to the HAD-like hydrolase superfamily. CbbY/CbbZ/Gph/YieH family.</text>
</comment>
<dbReference type="RefSeq" id="WP_068772080.1">
    <property type="nucleotide sequence ID" value="NZ_CP109796.1"/>
</dbReference>
<evidence type="ECO:0000256" key="3">
    <source>
        <dbReference type="ARBA" id="ARBA00006171"/>
    </source>
</evidence>
<comment type="pathway">
    <text evidence="2">Organic acid metabolism; glycolate biosynthesis; glycolate from 2-phosphoglycolate: step 1/1.</text>
</comment>
<dbReference type="Proteomes" id="UP000078486">
    <property type="component" value="Unassembled WGS sequence"/>
</dbReference>
<accession>A0A178IFK0</accession>